<evidence type="ECO:0008006" key="3">
    <source>
        <dbReference type="Google" id="ProtNLM"/>
    </source>
</evidence>
<feature type="non-terminal residue" evidence="1">
    <location>
        <position position="64"/>
    </location>
</feature>
<dbReference type="EMBL" id="LXQA010662555">
    <property type="protein sequence ID" value="MCI64754.1"/>
    <property type="molecule type" value="Genomic_DNA"/>
</dbReference>
<accession>A0A392TVM5</accession>
<dbReference type="Proteomes" id="UP000265520">
    <property type="component" value="Unassembled WGS sequence"/>
</dbReference>
<keyword evidence="2" id="KW-1185">Reference proteome</keyword>
<comment type="caution">
    <text evidence="1">The sequence shown here is derived from an EMBL/GenBank/DDBJ whole genome shotgun (WGS) entry which is preliminary data.</text>
</comment>
<reference evidence="1 2" key="1">
    <citation type="journal article" date="2018" name="Front. Plant Sci.">
        <title>Red Clover (Trifolium pratense) and Zigzag Clover (T. medium) - A Picture of Genomic Similarities and Differences.</title>
        <authorList>
            <person name="Dluhosova J."/>
            <person name="Istvanek J."/>
            <person name="Nedelnik J."/>
            <person name="Repkova J."/>
        </authorList>
    </citation>
    <scope>NUCLEOTIDE SEQUENCE [LARGE SCALE GENOMIC DNA]</scope>
    <source>
        <strain evidence="2">cv. 10/8</strain>
        <tissue evidence="1">Leaf</tissue>
    </source>
</reference>
<evidence type="ECO:0000313" key="1">
    <source>
        <dbReference type="EMBL" id="MCI64754.1"/>
    </source>
</evidence>
<evidence type="ECO:0000313" key="2">
    <source>
        <dbReference type="Proteomes" id="UP000265520"/>
    </source>
</evidence>
<name>A0A392TVM5_9FABA</name>
<organism evidence="1 2">
    <name type="scientific">Trifolium medium</name>
    <dbReference type="NCBI Taxonomy" id="97028"/>
    <lineage>
        <taxon>Eukaryota</taxon>
        <taxon>Viridiplantae</taxon>
        <taxon>Streptophyta</taxon>
        <taxon>Embryophyta</taxon>
        <taxon>Tracheophyta</taxon>
        <taxon>Spermatophyta</taxon>
        <taxon>Magnoliopsida</taxon>
        <taxon>eudicotyledons</taxon>
        <taxon>Gunneridae</taxon>
        <taxon>Pentapetalae</taxon>
        <taxon>rosids</taxon>
        <taxon>fabids</taxon>
        <taxon>Fabales</taxon>
        <taxon>Fabaceae</taxon>
        <taxon>Papilionoideae</taxon>
        <taxon>50 kb inversion clade</taxon>
        <taxon>NPAAA clade</taxon>
        <taxon>Hologalegina</taxon>
        <taxon>IRL clade</taxon>
        <taxon>Trifolieae</taxon>
        <taxon>Trifolium</taxon>
    </lineage>
</organism>
<protein>
    <recommendedName>
        <fullName evidence="3">Reverse transcriptase zinc-binding domain-containing protein</fullName>
    </recommendedName>
</protein>
<proteinExistence type="predicted"/>
<dbReference type="AlphaFoldDB" id="A0A392TVM5"/>
<sequence length="64" mass="7105">MECTLNCPVCDEEIEDDLHAFFNCTVAHDSWCAAGLSSVLNNNAYQQTIAMDRIFALCSNENSD</sequence>